<protein>
    <submittedName>
        <fullName evidence="1">Uncharacterized protein</fullName>
    </submittedName>
</protein>
<evidence type="ECO:0000313" key="2">
    <source>
        <dbReference type="Proteomes" id="UP001196413"/>
    </source>
</evidence>
<comment type="caution">
    <text evidence="1">The sequence shown here is derived from an EMBL/GenBank/DDBJ whole genome shotgun (WGS) entry which is preliminary data.</text>
</comment>
<keyword evidence="2" id="KW-1185">Reference proteome</keyword>
<dbReference type="Proteomes" id="UP001196413">
    <property type="component" value="Unassembled WGS sequence"/>
</dbReference>
<accession>A0AAD5MHX9</accession>
<name>A0AAD5MHX9_PARTN</name>
<dbReference type="EMBL" id="JAHQIW010000415">
    <property type="protein sequence ID" value="KAJ1348001.1"/>
    <property type="molecule type" value="Genomic_DNA"/>
</dbReference>
<gene>
    <name evidence="1" type="ORF">KIN20_003209</name>
</gene>
<sequence>MVTQRKLHVDRLAKRKSAEVVGFDIEPSHADRYWATTKATTRTADCEHRHWRRRNTSKRRRSILDLLQQ</sequence>
<evidence type="ECO:0000313" key="1">
    <source>
        <dbReference type="EMBL" id="KAJ1348001.1"/>
    </source>
</evidence>
<organism evidence="1 2">
    <name type="scientific">Parelaphostrongylus tenuis</name>
    <name type="common">Meningeal worm</name>
    <dbReference type="NCBI Taxonomy" id="148309"/>
    <lineage>
        <taxon>Eukaryota</taxon>
        <taxon>Metazoa</taxon>
        <taxon>Ecdysozoa</taxon>
        <taxon>Nematoda</taxon>
        <taxon>Chromadorea</taxon>
        <taxon>Rhabditida</taxon>
        <taxon>Rhabditina</taxon>
        <taxon>Rhabditomorpha</taxon>
        <taxon>Strongyloidea</taxon>
        <taxon>Metastrongylidae</taxon>
        <taxon>Parelaphostrongylus</taxon>
    </lineage>
</organism>
<reference evidence="1" key="1">
    <citation type="submission" date="2021-06" db="EMBL/GenBank/DDBJ databases">
        <title>Parelaphostrongylus tenuis whole genome reference sequence.</title>
        <authorList>
            <person name="Garwood T.J."/>
            <person name="Larsen P.A."/>
            <person name="Fountain-Jones N.M."/>
            <person name="Garbe J.R."/>
            <person name="Macchietto M.G."/>
            <person name="Kania S.A."/>
            <person name="Gerhold R.W."/>
            <person name="Richards J.E."/>
            <person name="Wolf T.M."/>
        </authorList>
    </citation>
    <scope>NUCLEOTIDE SEQUENCE</scope>
    <source>
        <strain evidence="1">MNPRO001-30</strain>
        <tissue evidence="1">Meninges</tissue>
    </source>
</reference>
<proteinExistence type="predicted"/>
<dbReference type="AlphaFoldDB" id="A0AAD5MHX9"/>